<evidence type="ECO:0000313" key="2">
    <source>
        <dbReference type="EMBL" id="MBQ0957496.1"/>
    </source>
</evidence>
<dbReference type="EMBL" id="JAGQDE010000001">
    <property type="protein sequence ID" value="MBQ0957496.1"/>
    <property type="molecule type" value="Genomic_DNA"/>
</dbReference>
<proteinExistence type="predicted"/>
<comment type="caution">
    <text evidence="2">The sequence shown here is derived from an EMBL/GenBank/DDBJ whole genome shotgun (WGS) entry which is preliminary data.</text>
</comment>
<accession>A0A940YJP7</accession>
<evidence type="ECO:0000313" key="3">
    <source>
        <dbReference type="Proteomes" id="UP000678374"/>
    </source>
</evidence>
<gene>
    <name evidence="2" type="ORF">KAK06_00865</name>
</gene>
<organism evidence="2 3">
    <name type="scientific">Ideonella aquatica</name>
    <dbReference type="NCBI Taxonomy" id="2824119"/>
    <lineage>
        <taxon>Bacteria</taxon>
        <taxon>Pseudomonadati</taxon>
        <taxon>Pseudomonadota</taxon>
        <taxon>Betaproteobacteria</taxon>
        <taxon>Burkholderiales</taxon>
        <taxon>Sphaerotilaceae</taxon>
        <taxon>Ideonella</taxon>
    </lineage>
</organism>
<feature type="transmembrane region" description="Helical" evidence="1">
    <location>
        <begin position="431"/>
        <end position="459"/>
    </location>
</feature>
<keyword evidence="1" id="KW-1133">Transmembrane helix</keyword>
<keyword evidence="1" id="KW-0812">Transmembrane</keyword>
<protein>
    <submittedName>
        <fullName evidence="2">Uncharacterized protein</fullName>
    </submittedName>
</protein>
<keyword evidence="1" id="KW-0472">Membrane</keyword>
<sequence>MSAAHTWRLVGPWYRWPRPGHPDDGRVAPPAIQKFAGADFITRFLAEPQRSLQYDEQIDVVQSHDLVPARGLSGKLATLFALDARGQPLAKGSPETAYRARLAPGALRKLFQSTHDRHYLVCCELHCDEPGFPRVARQRVCQAGFVLRRRRSVLPPGLDAAAVEAQAAPVRHAEADWLDLCTLQATAEDAMLTAAQRDAAARRLDDLAAQAGLPDGASLLASRRADLARQRQGFVDWQRAQGVRTEIDGWFPLGHGSSVRRGEWRLLDAVAQAADITSGEQTYPLHALVPDPRLPTHDAAGRCFWYGVVPTQDLQHDVQGQPHLDDLHTYELRCFVRAHHDCPGRRGLQPDCHGPLTWSRATEAFRLAPHFDVQGSANRPVTIKMPDLRDLAAQAAARPRGRLSPVRFVQPQHLSPKELGGEAVCSFSIPLITIIALFLLNLFLPVVVFLFQVWFLLAFRFCIPPQIKIAMDVDAALAVTPPGVDFEADLEVQAQGLADSAEALRKLFLEGGDDSPQTLVDRIHEDTGNDDEIHLDDLDNNALASIGQNFADAKALAPAADGGLQPPEVGEVLLEEPHVDPVWSPRRSA</sequence>
<name>A0A940YJP7_9BURK</name>
<dbReference type="AlphaFoldDB" id="A0A940YJP7"/>
<evidence type="ECO:0000256" key="1">
    <source>
        <dbReference type="SAM" id="Phobius"/>
    </source>
</evidence>
<reference evidence="2" key="1">
    <citation type="submission" date="2021-04" db="EMBL/GenBank/DDBJ databases">
        <title>The genome sequence of Ideonella sp. 4Y11.</title>
        <authorList>
            <person name="Liu Y."/>
        </authorList>
    </citation>
    <scope>NUCLEOTIDE SEQUENCE</scope>
    <source>
        <strain evidence="2">4Y11</strain>
    </source>
</reference>
<dbReference type="RefSeq" id="WP_210799793.1">
    <property type="nucleotide sequence ID" value="NZ_JAGQDE010000001.1"/>
</dbReference>
<keyword evidence="3" id="KW-1185">Reference proteome</keyword>
<dbReference type="Proteomes" id="UP000678374">
    <property type="component" value="Unassembled WGS sequence"/>
</dbReference>